<gene>
    <name evidence="1" type="ORF">I7I51_05051</name>
</gene>
<dbReference type="AlphaFoldDB" id="A0A8A1M6J2"/>
<accession>A0A8A1M6J2</accession>
<evidence type="ECO:0000313" key="1">
    <source>
        <dbReference type="EMBL" id="QSS60254.1"/>
    </source>
</evidence>
<protein>
    <submittedName>
        <fullName evidence="1">Uncharacterized protein</fullName>
    </submittedName>
</protein>
<name>A0A8A1M6J2_AJECA</name>
<evidence type="ECO:0000313" key="2">
    <source>
        <dbReference type="Proteomes" id="UP000663671"/>
    </source>
</evidence>
<organism evidence="1 2">
    <name type="scientific">Ajellomyces capsulatus</name>
    <name type="common">Darling's disease fungus</name>
    <name type="synonym">Histoplasma capsulatum</name>
    <dbReference type="NCBI Taxonomy" id="5037"/>
    <lineage>
        <taxon>Eukaryota</taxon>
        <taxon>Fungi</taxon>
        <taxon>Dikarya</taxon>
        <taxon>Ascomycota</taxon>
        <taxon>Pezizomycotina</taxon>
        <taxon>Eurotiomycetes</taxon>
        <taxon>Eurotiomycetidae</taxon>
        <taxon>Onygenales</taxon>
        <taxon>Ajellomycetaceae</taxon>
        <taxon>Histoplasma</taxon>
    </lineage>
</organism>
<reference evidence="1" key="1">
    <citation type="submission" date="2021-01" db="EMBL/GenBank/DDBJ databases">
        <title>Chromosome-level genome assembly of a human fungal pathogen reveals clustering of transcriptionally co-regulated genes.</title>
        <authorList>
            <person name="Voorhies M."/>
            <person name="Cohen S."/>
            <person name="Shea T.P."/>
            <person name="Petrus S."/>
            <person name="Munoz J.F."/>
            <person name="Poplawski S."/>
            <person name="Goldman W.E."/>
            <person name="Michael T."/>
            <person name="Cuomo C.A."/>
            <person name="Sil A."/>
            <person name="Beyhan S."/>
        </authorList>
    </citation>
    <scope>NUCLEOTIDE SEQUENCE</scope>
    <source>
        <strain evidence="1">WU24</strain>
    </source>
</reference>
<dbReference type="VEuPathDB" id="FungiDB:I7I51_05051"/>
<proteinExistence type="predicted"/>
<dbReference type="Proteomes" id="UP000663671">
    <property type="component" value="Chromosome 4"/>
</dbReference>
<dbReference type="EMBL" id="CP069110">
    <property type="protein sequence ID" value="QSS60254.1"/>
    <property type="molecule type" value="Genomic_DNA"/>
</dbReference>
<sequence length="199" mass="22785">MFVHTHIAKYKSLSTELHTTTNTRTFIKSISASSCLSIMESLDSALPEVRQDIEQNIADLDDLYSALLQTRWDIEQNISNLKEPFQRLINAETIGDIRKYLLDLSPAFCELHLLFDRLGGFTSCALGMDVEKRELDEFRCHIAELWGDYGHALQMEYIFSLCCKLGDAKLCQGVEYLQEKMCDLQVVCAESMEQLEEDL</sequence>
<dbReference type="OrthoDB" id="4190090at2759"/>